<dbReference type="EMBL" id="JAERRB010000002">
    <property type="protein sequence ID" value="MBL0740948.1"/>
    <property type="molecule type" value="Genomic_DNA"/>
</dbReference>
<evidence type="ECO:0000313" key="3">
    <source>
        <dbReference type="EMBL" id="MBL0740948.1"/>
    </source>
</evidence>
<dbReference type="InterPro" id="IPR001789">
    <property type="entry name" value="Sig_transdc_resp-reg_receiver"/>
</dbReference>
<keyword evidence="1" id="KW-0597">Phosphoprotein</keyword>
<dbReference type="Pfam" id="PF00072">
    <property type="entry name" value="Response_reg"/>
    <property type="match status" value="1"/>
</dbReference>
<protein>
    <submittedName>
        <fullName evidence="3">Response regulator</fullName>
    </submittedName>
</protein>
<reference evidence="3 4" key="1">
    <citation type="submission" date="2021-01" db="EMBL/GenBank/DDBJ databases">
        <title>Chryseolinea sp. Jin1 Genome sequencing and assembly.</title>
        <authorList>
            <person name="Kim I."/>
        </authorList>
    </citation>
    <scope>NUCLEOTIDE SEQUENCE [LARGE SCALE GENOMIC DNA]</scope>
    <source>
        <strain evidence="3 4">Jin1</strain>
    </source>
</reference>
<name>A0ABS1KNP4_9BACT</name>
<feature type="domain" description="Response regulatory" evidence="2">
    <location>
        <begin position="6"/>
        <end position="128"/>
    </location>
</feature>
<dbReference type="PANTHER" id="PTHR44520:SF2">
    <property type="entry name" value="RESPONSE REGULATOR RCP1"/>
    <property type="match status" value="1"/>
</dbReference>
<dbReference type="SMART" id="SM00448">
    <property type="entry name" value="REC"/>
    <property type="match status" value="1"/>
</dbReference>
<accession>A0ABS1KNP4</accession>
<dbReference type="PANTHER" id="PTHR44520">
    <property type="entry name" value="RESPONSE REGULATOR RCP1-RELATED"/>
    <property type="match status" value="1"/>
</dbReference>
<evidence type="ECO:0000256" key="1">
    <source>
        <dbReference type="PROSITE-ProRule" id="PRU00169"/>
    </source>
</evidence>
<evidence type="ECO:0000259" key="2">
    <source>
        <dbReference type="PROSITE" id="PS50110"/>
    </source>
</evidence>
<dbReference type="Gene3D" id="3.40.50.2300">
    <property type="match status" value="1"/>
</dbReference>
<dbReference type="InterPro" id="IPR011006">
    <property type="entry name" value="CheY-like_superfamily"/>
</dbReference>
<gene>
    <name evidence="3" type="ORF">JI741_06935</name>
</gene>
<organism evidence="3 4">
    <name type="scientific">Chryseolinea lacunae</name>
    <dbReference type="NCBI Taxonomy" id="2801331"/>
    <lineage>
        <taxon>Bacteria</taxon>
        <taxon>Pseudomonadati</taxon>
        <taxon>Bacteroidota</taxon>
        <taxon>Cytophagia</taxon>
        <taxon>Cytophagales</taxon>
        <taxon>Fulvivirgaceae</taxon>
        <taxon>Chryseolinea</taxon>
    </lineage>
</organism>
<dbReference type="Proteomes" id="UP000613030">
    <property type="component" value="Unassembled WGS sequence"/>
</dbReference>
<evidence type="ECO:0000313" key="4">
    <source>
        <dbReference type="Proteomes" id="UP000613030"/>
    </source>
</evidence>
<proteinExistence type="predicted"/>
<feature type="modified residue" description="4-aspartylphosphate" evidence="1">
    <location>
        <position position="59"/>
    </location>
</feature>
<dbReference type="SUPFAM" id="SSF52172">
    <property type="entry name" value="CheY-like"/>
    <property type="match status" value="1"/>
</dbReference>
<dbReference type="PROSITE" id="PS50110">
    <property type="entry name" value="RESPONSE_REGULATORY"/>
    <property type="match status" value="1"/>
</dbReference>
<dbReference type="InterPro" id="IPR052893">
    <property type="entry name" value="TCS_response_regulator"/>
</dbReference>
<sequence length="140" mass="16354">MTNRGPVVVIDDDRDDQELFLEVLTHFGLKDFIRQFEDCPSALHYLETTPERPFLILCDINLPGMNGLEFRKRLNKNDFLRMKSIPFVFLSTAAVQAQVQEAYELTVQGFFIKQNSMAAMQDVFKRLLDYWKDCVHPNSF</sequence>
<comment type="caution">
    <text evidence="3">The sequence shown here is derived from an EMBL/GenBank/DDBJ whole genome shotgun (WGS) entry which is preliminary data.</text>
</comment>
<keyword evidence="4" id="KW-1185">Reference proteome</keyword>